<evidence type="ECO:0000259" key="2">
    <source>
        <dbReference type="Pfam" id="PF17921"/>
    </source>
</evidence>
<accession>A0A0E9T7X6</accession>
<dbReference type="InterPro" id="IPR050951">
    <property type="entry name" value="Retrovirus_Pol_polyprotein"/>
</dbReference>
<dbReference type="EMBL" id="GBXM01059045">
    <property type="protein sequence ID" value="JAH49532.1"/>
    <property type="molecule type" value="Transcribed_RNA"/>
</dbReference>
<evidence type="ECO:0000256" key="1">
    <source>
        <dbReference type="ARBA" id="ARBA00039658"/>
    </source>
</evidence>
<reference evidence="3" key="1">
    <citation type="submission" date="2014-11" db="EMBL/GenBank/DDBJ databases">
        <authorList>
            <person name="Amaro Gonzalez C."/>
        </authorList>
    </citation>
    <scope>NUCLEOTIDE SEQUENCE</scope>
</reference>
<dbReference type="Pfam" id="PF17921">
    <property type="entry name" value="Integrase_H2C2"/>
    <property type="match status" value="1"/>
</dbReference>
<proteinExistence type="predicted"/>
<dbReference type="AlphaFoldDB" id="A0A0E9T7X6"/>
<reference evidence="3" key="2">
    <citation type="journal article" date="2015" name="Fish Shellfish Immunol.">
        <title>Early steps in the European eel (Anguilla anguilla)-Vibrio vulnificus interaction in the gills: Role of the RtxA13 toxin.</title>
        <authorList>
            <person name="Callol A."/>
            <person name="Pajuelo D."/>
            <person name="Ebbesson L."/>
            <person name="Teles M."/>
            <person name="MacKenzie S."/>
            <person name="Amaro C."/>
        </authorList>
    </citation>
    <scope>NUCLEOTIDE SEQUENCE</scope>
</reference>
<name>A0A0E9T7X6_ANGAN</name>
<dbReference type="InterPro" id="IPR041588">
    <property type="entry name" value="Integrase_H2C2"/>
</dbReference>
<dbReference type="PANTHER" id="PTHR37984:SF7">
    <property type="entry name" value="INTEGRASE CATALYTIC DOMAIN-CONTAINING PROTEIN"/>
    <property type="match status" value="1"/>
</dbReference>
<sequence>MFWSHMNRDIEILVQRCETCQRHKYQQPKEPHMAHSKPVGLWRKVRTDLFQLAGRDYLVIMDYQSNYPEFALLSDTTGKQ</sequence>
<dbReference type="PANTHER" id="PTHR37984">
    <property type="entry name" value="PROTEIN CBG26694"/>
    <property type="match status" value="1"/>
</dbReference>
<protein>
    <recommendedName>
        <fullName evidence="1">Gypsy retrotransposon integrase-like protein 1</fullName>
    </recommendedName>
</protein>
<evidence type="ECO:0000313" key="3">
    <source>
        <dbReference type="EMBL" id="JAH49532.1"/>
    </source>
</evidence>
<organism evidence="3">
    <name type="scientific">Anguilla anguilla</name>
    <name type="common">European freshwater eel</name>
    <name type="synonym">Muraena anguilla</name>
    <dbReference type="NCBI Taxonomy" id="7936"/>
    <lineage>
        <taxon>Eukaryota</taxon>
        <taxon>Metazoa</taxon>
        <taxon>Chordata</taxon>
        <taxon>Craniata</taxon>
        <taxon>Vertebrata</taxon>
        <taxon>Euteleostomi</taxon>
        <taxon>Actinopterygii</taxon>
        <taxon>Neopterygii</taxon>
        <taxon>Teleostei</taxon>
        <taxon>Anguilliformes</taxon>
        <taxon>Anguillidae</taxon>
        <taxon>Anguilla</taxon>
    </lineage>
</organism>
<feature type="domain" description="Integrase zinc-binding" evidence="2">
    <location>
        <begin position="2"/>
        <end position="25"/>
    </location>
</feature>